<dbReference type="GO" id="GO:0000502">
    <property type="term" value="C:proteasome complex"/>
    <property type="evidence" value="ECO:0007669"/>
    <property type="project" value="UniProtKB-KW"/>
</dbReference>
<dbReference type="Proteomes" id="UP000268291">
    <property type="component" value="Unassembled WGS sequence"/>
</dbReference>
<name>A0A2P8H012_9MICO</name>
<dbReference type="PIRSF" id="PIRSF016838">
    <property type="entry name" value="PafC"/>
    <property type="match status" value="1"/>
</dbReference>
<dbReference type="InterPro" id="IPR057727">
    <property type="entry name" value="WCX_dom"/>
</dbReference>
<dbReference type="PANTHER" id="PTHR34580:SF1">
    <property type="entry name" value="PROTEIN PAFC"/>
    <property type="match status" value="1"/>
</dbReference>
<evidence type="ECO:0000313" key="5">
    <source>
        <dbReference type="EMBL" id="RUQ86039.1"/>
    </source>
</evidence>
<evidence type="ECO:0000313" key="7">
    <source>
        <dbReference type="Proteomes" id="UP000268291"/>
    </source>
</evidence>
<dbReference type="RefSeq" id="WP_106564415.1">
    <property type="nucleotide sequence ID" value="NZ_PYAU01000001.1"/>
</dbReference>
<accession>A0A2P8H012</accession>
<feature type="domain" description="WYL" evidence="1">
    <location>
        <begin position="152"/>
        <end position="219"/>
    </location>
</feature>
<dbReference type="InterPro" id="IPR026881">
    <property type="entry name" value="WYL_dom"/>
</dbReference>
<gene>
    <name evidence="4" type="ORF">CLV49_3207</name>
    <name evidence="5" type="ORF">ELQ93_03220</name>
</gene>
<dbReference type="PANTHER" id="PTHR34580">
    <property type="match status" value="1"/>
</dbReference>
<dbReference type="InterPro" id="IPR043839">
    <property type="entry name" value="PafC_HTH"/>
</dbReference>
<dbReference type="AlphaFoldDB" id="A0A2P8H012"/>
<dbReference type="Proteomes" id="UP000241203">
    <property type="component" value="Unassembled WGS sequence"/>
</dbReference>
<reference evidence="4 6" key="1">
    <citation type="submission" date="2018-03" db="EMBL/GenBank/DDBJ databases">
        <title>Genomic Encyclopedia of Archaeal and Bacterial Type Strains, Phase II (KMG-II): from individual species to whole genera.</title>
        <authorList>
            <person name="Goeker M."/>
        </authorList>
    </citation>
    <scope>NUCLEOTIDE SEQUENCE [LARGE SCALE GENOMIC DNA]</scope>
    <source>
        <strain evidence="4 6">DSM 21548</strain>
    </source>
</reference>
<keyword evidence="7" id="KW-1185">Reference proteome</keyword>
<reference evidence="5 7" key="2">
    <citation type="submission" date="2018-12" db="EMBL/GenBank/DDBJ databases">
        <authorList>
            <person name="hu s."/>
            <person name="Xu Y."/>
            <person name="Xu B."/>
            <person name="Li F."/>
        </authorList>
    </citation>
    <scope>NUCLEOTIDE SEQUENCE [LARGE SCALE GENOMIC DNA]</scope>
    <source>
        <strain evidence="5 7">KSW2-17</strain>
    </source>
</reference>
<dbReference type="InterPro" id="IPR028349">
    <property type="entry name" value="PafC-like"/>
</dbReference>
<dbReference type="InterPro" id="IPR051534">
    <property type="entry name" value="CBASS_pafABC_assoc_protein"/>
</dbReference>
<organism evidence="4 6">
    <name type="scientific">Labedella gwakjiensis</name>
    <dbReference type="NCBI Taxonomy" id="390269"/>
    <lineage>
        <taxon>Bacteria</taxon>
        <taxon>Bacillati</taxon>
        <taxon>Actinomycetota</taxon>
        <taxon>Actinomycetes</taxon>
        <taxon>Micrococcales</taxon>
        <taxon>Microbacteriaceae</taxon>
        <taxon>Labedella</taxon>
    </lineage>
</organism>
<evidence type="ECO:0000313" key="4">
    <source>
        <dbReference type="EMBL" id="PSL39565.1"/>
    </source>
</evidence>
<comment type="caution">
    <text evidence="4">The sequence shown here is derived from an EMBL/GenBank/DDBJ whole genome shotgun (WGS) entry which is preliminary data.</text>
</comment>
<dbReference type="EMBL" id="RZGY01000001">
    <property type="protein sequence ID" value="RUQ86039.1"/>
    <property type="molecule type" value="Genomic_DNA"/>
</dbReference>
<evidence type="ECO:0000259" key="3">
    <source>
        <dbReference type="Pfam" id="PF25583"/>
    </source>
</evidence>
<feature type="domain" description="PafC HTH" evidence="2">
    <location>
        <begin position="11"/>
        <end position="132"/>
    </location>
</feature>
<proteinExistence type="predicted"/>
<dbReference type="Pfam" id="PF25583">
    <property type="entry name" value="WCX"/>
    <property type="match status" value="1"/>
</dbReference>
<dbReference type="Pfam" id="PF13280">
    <property type="entry name" value="WYL"/>
    <property type="match status" value="1"/>
</dbReference>
<dbReference type="EMBL" id="PYAU01000001">
    <property type="protein sequence ID" value="PSL39565.1"/>
    <property type="molecule type" value="Genomic_DNA"/>
</dbReference>
<evidence type="ECO:0000259" key="1">
    <source>
        <dbReference type="Pfam" id="PF13280"/>
    </source>
</evidence>
<protein>
    <submittedName>
        <fullName evidence="4">Proteasome accessory factor C</fullName>
    </submittedName>
    <submittedName>
        <fullName evidence="5">WYL domain-containing protein</fullName>
    </submittedName>
</protein>
<dbReference type="OrthoDB" id="3171994at2"/>
<sequence>MASFQPVHAQDKLAFLLSLVPYLMDHDRVSVADAAAHFGVPPEQIRQAVRLIAVSGVPGETTQYQHDDLFDIDWDAFEQDDEIAITHLVAIDESPRFSAREAAALIAGLQYLSGLPEQADRDVVGALMAKLAIGASAVPSEVAVGSGDLDAALATIRESVATARSLAFDYVNARGERERRTVDPLRVESLDADWYVRAWDHSRSAVRTFRLDRMSRIEVTEEPAHAEARDVVLPETLFQASPEDLSVELEVSEAALPLIDEWIGGSERTAVDGHRVRVTVRLAHYGTLTRFVSGLAGLVTVVGPPEARAAVAAWAGDALGNYAANGGSPSPISGGAR</sequence>
<evidence type="ECO:0000313" key="6">
    <source>
        <dbReference type="Proteomes" id="UP000241203"/>
    </source>
</evidence>
<dbReference type="Pfam" id="PF19187">
    <property type="entry name" value="HTH_PafC"/>
    <property type="match status" value="1"/>
</dbReference>
<feature type="domain" description="WCX" evidence="3">
    <location>
        <begin position="245"/>
        <end position="319"/>
    </location>
</feature>
<evidence type="ECO:0000259" key="2">
    <source>
        <dbReference type="Pfam" id="PF19187"/>
    </source>
</evidence>
<dbReference type="PROSITE" id="PS52050">
    <property type="entry name" value="WYL"/>
    <property type="match status" value="1"/>
</dbReference>
<keyword evidence="4" id="KW-0647">Proteasome</keyword>